<evidence type="ECO:0000313" key="5">
    <source>
        <dbReference type="Proteomes" id="UP000004662"/>
    </source>
</evidence>
<dbReference type="Pfam" id="PF19040">
    <property type="entry name" value="SGNH"/>
    <property type="match status" value="1"/>
</dbReference>
<dbReference type="AlphaFoldDB" id="G7QD72"/>
<evidence type="ECO:0000259" key="2">
    <source>
        <dbReference type="Pfam" id="PF01757"/>
    </source>
</evidence>
<dbReference type="GO" id="GO:0009103">
    <property type="term" value="P:lipopolysaccharide biosynthetic process"/>
    <property type="evidence" value="ECO:0007669"/>
    <property type="project" value="TreeGrafter"/>
</dbReference>
<keyword evidence="1" id="KW-1133">Transmembrane helix</keyword>
<feature type="transmembrane region" description="Helical" evidence="1">
    <location>
        <begin position="170"/>
        <end position="190"/>
    </location>
</feature>
<dbReference type="EMBL" id="CM001368">
    <property type="protein sequence ID" value="EHJ46378.1"/>
    <property type="molecule type" value="Genomic_DNA"/>
</dbReference>
<feature type="transmembrane region" description="Helical" evidence="1">
    <location>
        <begin position="235"/>
        <end position="253"/>
    </location>
</feature>
<evidence type="ECO:0000313" key="4">
    <source>
        <dbReference type="EMBL" id="EHJ46378.1"/>
    </source>
</evidence>
<dbReference type="OrthoDB" id="5501619at2"/>
<accession>G7QD72</accession>
<feature type="transmembrane region" description="Helical" evidence="1">
    <location>
        <begin position="76"/>
        <end position="98"/>
    </location>
</feature>
<evidence type="ECO:0000256" key="1">
    <source>
        <dbReference type="SAM" id="Phobius"/>
    </source>
</evidence>
<dbReference type="PANTHER" id="PTHR23028">
    <property type="entry name" value="ACETYLTRANSFERASE"/>
    <property type="match status" value="1"/>
</dbReference>
<keyword evidence="4" id="KW-0012">Acyltransferase</keyword>
<proteinExistence type="predicted"/>
<feature type="transmembrane region" description="Helical" evidence="1">
    <location>
        <begin position="7"/>
        <end position="27"/>
    </location>
</feature>
<dbReference type="STRING" id="694327.DFW101_0361"/>
<keyword evidence="1" id="KW-0472">Membrane</keyword>
<dbReference type="Proteomes" id="UP000004662">
    <property type="component" value="Chromosome"/>
</dbReference>
<dbReference type="GO" id="GO:0016020">
    <property type="term" value="C:membrane"/>
    <property type="evidence" value="ECO:0007669"/>
    <property type="project" value="TreeGrafter"/>
</dbReference>
<dbReference type="GO" id="GO:0016747">
    <property type="term" value="F:acyltransferase activity, transferring groups other than amino-acyl groups"/>
    <property type="evidence" value="ECO:0007669"/>
    <property type="project" value="InterPro"/>
</dbReference>
<dbReference type="InterPro" id="IPR043968">
    <property type="entry name" value="SGNH"/>
</dbReference>
<reference evidence="5" key="1">
    <citation type="journal article" date="2015" name="Genome Announc.">
        <title>High-Quality Draft Genome Sequence of Desulfovibrio carbinoliphilus FW-101-2B, an Organic Acid-Oxidizing Sulfate-Reducing Bacterium Isolated from Uranium(VI)-Contaminated Groundwater.</title>
        <authorList>
            <person name="Ramsay B.D."/>
            <person name="Hwang C."/>
            <person name="Woo H.L."/>
            <person name="Carroll S.L."/>
            <person name="Lucas S."/>
            <person name="Han J."/>
            <person name="Lapidus A.L."/>
            <person name="Cheng J.F."/>
            <person name="Goodwin L.A."/>
            <person name="Pitluck S."/>
            <person name="Peters L."/>
            <person name="Chertkov O."/>
            <person name="Held B."/>
            <person name="Detter J.C."/>
            <person name="Han C.S."/>
            <person name="Tapia R."/>
            <person name="Land M.L."/>
            <person name="Hauser L.J."/>
            <person name="Kyrpides N.C."/>
            <person name="Ivanova N.N."/>
            <person name="Mikhailova N."/>
            <person name="Pagani I."/>
            <person name="Woyke T."/>
            <person name="Arkin A.P."/>
            <person name="Dehal P."/>
            <person name="Chivian D."/>
            <person name="Criddle C.S."/>
            <person name="Wu W."/>
            <person name="Chakraborty R."/>
            <person name="Hazen T.C."/>
            <person name="Fields M.W."/>
        </authorList>
    </citation>
    <scope>NUCLEOTIDE SEQUENCE [LARGE SCALE GENOMIC DNA]</scope>
    <source>
        <strain evidence="5">FW-101-2B</strain>
    </source>
</reference>
<protein>
    <submittedName>
        <fullName evidence="4">Acyltransferase 3</fullName>
    </submittedName>
</protein>
<feature type="transmembrane region" description="Helical" evidence="1">
    <location>
        <begin position="325"/>
        <end position="345"/>
    </location>
</feature>
<feature type="transmembrane region" description="Helical" evidence="1">
    <location>
        <begin position="357"/>
        <end position="376"/>
    </location>
</feature>
<dbReference type="InterPro" id="IPR002656">
    <property type="entry name" value="Acyl_transf_3_dom"/>
</dbReference>
<feature type="transmembrane region" description="Helical" evidence="1">
    <location>
        <begin position="196"/>
        <end position="215"/>
    </location>
</feature>
<dbReference type="InterPro" id="IPR050879">
    <property type="entry name" value="Acyltransferase_3"/>
</dbReference>
<name>G7QD72_9BACT</name>
<feature type="domain" description="SGNH" evidence="3">
    <location>
        <begin position="440"/>
        <end position="675"/>
    </location>
</feature>
<keyword evidence="1" id="KW-0812">Transmembrane</keyword>
<evidence type="ECO:0000259" key="3">
    <source>
        <dbReference type="Pfam" id="PF19040"/>
    </source>
</evidence>
<dbReference type="eggNOG" id="COG1835">
    <property type="taxonomic scope" value="Bacteria"/>
</dbReference>
<sequence length="687" mass="75357">MPEQQKVMYAPFIDGLRALAVLAVLFYHVDAAWMPGGFVGVDAFFVISGFVVSLSASQYVDGTWLNFVSIFYARRLARITPALVVSLAAAFIATTLFIPASTLSTANLDTGLASFFGLSNFALVRAGRDYFSPNAEFNMFTHTWSLAIEEQFYLCLPLLFFPWGRGRKKLSILLFALAAAATLALAWKIGARDPSQAFYMLWTRFWELAAGVLLFQVMSLRGHSFAAPSPPSRPLRWLAALSLLAFGLAAATASQGKAPYPACLLPVTASLGLLGSLHGRPGGLADRFLTARPLRFLGRISYSLYLWHWPVIVLFRWTGGIDSPQSRLTAVGLSLVFAWLSYRFVESPVLRLRRRVHRGYVLVGGLALLGLGFWGADTLAGHQIGLSLSRVMRNGTDWYLFDGFLRDPAGQEVVAATPLDAAGCVFTRFSRTGTPPREPFPHALYVMGDSHAIHYTLLLKHFVFDHGGEAYLYAQGGCPVFDLFQKDAGPDDPCHACRAAWLRDVLERARPGDVLFLPSLRLLPMVTQWSRVATPEEVIAGLSSPAATRGRQAAVAETAVLLEAFTKRGVRVVFEAPPPVFETVPFRCADWFNRQNPICRAGDTMDRGLMEALRRPVLEAMAALAATVPGVSVWDPLPALCPTGPCRTNAEGRPLYFDGDHYTGYANKVLLPSFERHVMDGLTVVAK</sequence>
<feature type="transmembrane region" description="Helical" evidence="1">
    <location>
        <begin position="33"/>
        <end position="56"/>
    </location>
</feature>
<feature type="transmembrane region" description="Helical" evidence="1">
    <location>
        <begin position="300"/>
        <end position="319"/>
    </location>
</feature>
<keyword evidence="4" id="KW-0808">Transferase</keyword>
<feature type="domain" description="Acyltransferase 3" evidence="2">
    <location>
        <begin position="12"/>
        <end position="342"/>
    </location>
</feature>
<dbReference type="HOGENOM" id="CLU_005679_10_3_7"/>
<dbReference type="Pfam" id="PF01757">
    <property type="entry name" value="Acyl_transf_3"/>
    <property type="match status" value="1"/>
</dbReference>
<keyword evidence="5" id="KW-1185">Reference proteome</keyword>
<organism evidence="4 5">
    <name type="scientific">Solidesulfovibrio carbinoliphilus subsp. oakridgensis</name>
    <dbReference type="NCBI Taxonomy" id="694327"/>
    <lineage>
        <taxon>Bacteria</taxon>
        <taxon>Pseudomonadati</taxon>
        <taxon>Thermodesulfobacteriota</taxon>
        <taxon>Desulfovibrionia</taxon>
        <taxon>Desulfovibrionales</taxon>
        <taxon>Desulfovibrionaceae</taxon>
        <taxon>Solidesulfovibrio</taxon>
    </lineage>
</organism>
<dbReference type="PANTHER" id="PTHR23028:SF53">
    <property type="entry name" value="ACYL_TRANSF_3 DOMAIN-CONTAINING PROTEIN"/>
    <property type="match status" value="1"/>
</dbReference>
<dbReference type="RefSeq" id="WP_009179825.1">
    <property type="nucleotide sequence ID" value="NZ_CM001368.1"/>
</dbReference>
<gene>
    <name evidence="4" type="ORF">DFW101_0361</name>
</gene>